<dbReference type="STRING" id="1122213.GCA_000423365_03220"/>
<reference evidence="6 7" key="1">
    <citation type="submission" date="2017-05" db="EMBL/GenBank/DDBJ databases">
        <title>Genome Analysis of Maritalea myrionectae HL2708#5.</title>
        <authorList>
            <consortium name="Cotde Inc.-PKNU"/>
            <person name="Jang D."/>
            <person name="Oh H.-M."/>
        </authorList>
    </citation>
    <scope>NUCLEOTIDE SEQUENCE [LARGE SCALE GENOMIC DNA]</scope>
    <source>
        <strain evidence="6 7">HL2708#5</strain>
    </source>
</reference>
<gene>
    <name evidence="6" type="ORF">MXMO3_00508</name>
</gene>
<evidence type="ECO:0000259" key="5">
    <source>
        <dbReference type="SMART" id="SM00563"/>
    </source>
</evidence>
<dbReference type="AlphaFoldDB" id="A0A2R4MAS9"/>
<dbReference type="GO" id="GO:0003841">
    <property type="term" value="F:1-acylglycerol-3-phosphate O-acyltransferase activity"/>
    <property type="evidence" value="ECO:0007669"/>
    <property type="project" value="TreeGrafter"/>
</dbReference>
<evidence type="ECO:0000256" key="3">
    <source>
        <dbReference type="ARBA" id="ARBA00023315"/>
    </source>
</evidence>
<evidence type="ECO:0000313" key="6">
    <source>
        <dbReference type="EMBL" id="AVX03054.1"/>
    </source>
</evidence>
<feature type="transmembrane region" description="Helical" evidence="4">
    <location>
        <begin position="38"/>
        <end position="57"/>
    </location>
</feature>
<proteinExistence type="predicted"/>
<dbReference type="InterPro" id="IPR002123">
    <property type="entry name" value="Plipid/glycerol_acylTrfase"/>
</dbReference>
<dbReference type="SMART" id="SM00563">
    <property type="entry name" value="PlsC"/>
    <property type="match status" value="1"/>
</dbReference>
<keyword evidence="2 6" id="KW-0808">Transferase</keyword>
<dbReference type="CDD" id="cd07989">
    <property type="entry name" value="LPLAT_AGPAT-like"/>
    <property type="match status" value="1"/>
</dbReference>
<keyword evidence="3 6" id="KW-0012">Acyltransferase</keyword>
<dbReference type="PANTHER" id="PTHR10434:SF40">
    <property type="entry name" value="1-ACYL-SN-GLYCEROL-3-PHOSPHATE ACYLTRANSFERASE"/>
    <property type="match status" value="1"/>
</dbReference>
<name>A0A2R4MAS9_9HYPH</name>
<dbReference type="SUPFAM" id="SSF69593">
    <property type="entry name" value="Glycerol-3-phosphate (1)-acyltransferase"/>
    <property type="match status" value="1"/>
</dbReference>
<keyword evidence="4" id="KW-0812">Transmembrane</keyword>
<keyword evidence="7" id="KW-1185">Reference proteome</keyword>
<sequence length="263" mass="30001">MIVQTIRSLIFYVFFIGITTLLAIPMGLYSLVAPKFSGYPIVWLWYQSNLLFLRLFVGIKSKIEGEENLPDGPFIIASKHQSDWDIFALLPATGRRPSFIAKKQLLDIPFFGWAARNFHTISVNRKRGREALPQMIEQSKEAIKHDCRIVIYPEGTRKAPLADPNYKWGVVKLYTELNIPVVPVALTSGLYWPRNSHVLWPGTARARYLKPIQPGLSSDEFHAELQRVIETETDKMIFEDLEKGISLPISDAFQARIEARKSA</sequence>
<protein>
    <submittedName>
        <fullName evidence="6">1-acylglycerol-3-phosphate O-acyltransferase</fullName>
    </submittedName>
</protein>
<keyword evidence="4" id="KW-0472">Membrane</keyword>
<accession>A0A2R4MAS9</accession>
<dbReference type="EMBL" id="CP021330">
    <property type="protein sequence ID" value="AVX03054.1"/>
    <property type="molecule type" value="Genomic_DNA"/>
</dbReference>
<feature type="transmembrane region" description="Helical" evidence="4">
    <location>
        <begin position="9"/>
        <end position="32"/>
    </location>
</feature>
<feature type="domain" description="Phospholipid/glycerol acyltransferase" evidence="5">
    <location>
        <begin position="74"/>
        <end position="189"/>
    </location>
</feature>
<evidence type="ECO:0000256" key="4">
    <source>
        <dbReference type="SAM" id="Phobius"/>
    </source>
</evidence>
<comment type="pathway">
    <text evidence="1">Lipid metabolism.</text>
</comment>
<dbReference type="KEGG" id="mmyr:MXMO3_00508"/>
<evidence type="ECO:0000313" key="7">
    <source>
        <dbReference type="Proteomes" id="UP000258927"/>
    </source>
</evidence>
<keyword evidence="4" id="KW-1133">Transmembrane helix</keyword>
<dbReference type="Proteomes" id="UP000258927">
    <property type="component" value="Chromosome"/>
</dbReference>
<dbReference type="PANTHER" id="PTHR10434">
    <property type="entry name" value="1-ACYL-SN-GLYCEROL-3-PHOSPHATE ACYLTRANSFERASE"/>
    <property type="match status" value="1"/>
</dbReference>
<organism evidence="6 7">
    <name type="scientific">Maritalea myrionectae</name>
    <dbReference type="NCBI Taxonomy" id="454601"/>
    <lineage>
        <taxon>Bacteria</taxon>
        <taxon>Pseudomonadati</taxon>
        <taxon>Pseudomonadota</taxon>
        <taxon>Alphaproteobacteria</taxon>
        <taxon>Hyphomicrobiales</taxon>
        <taxon>Devosiaceae</taxon>
        <taxon>Maritalea</taxon>
    </lineage>
</organism>
<dbReference type="Pfam" id="PF01553">
    <property type="entry name" value="Acyltransferase"/>
    <property type="match status" value="1"/>
</dbReference>
<evidence type="ECO:0000256" key="1">
    <source>
        <dbReference type="ARBA" id="ARBA00005189"/>
    </source>
</evidence>
<dbReference type="RefSeq" id="WP_027835998.1">
    <property type="nucleotide sequence ID" value="NZ_CP021330.1"/>
</dbReference>
<evidence type="ECO:0000256" key="2">
    <source>
        <dbReference type="ARBA" id="ARBA00022679"/>
    </source>
</evidence>
<dbReference type="GO" id="GO:0006654">
    <property type="term" value="P:phosphatidic acid biosynthetic process"/>
    <property type="evidence" value="ECO:0007669"/>
    <property type="project" value="TreeGrafter"/>
</dbReference>